<dbReference type="InterPro" id="IPR002035">
    <property type="entry name" value="VWF_A"/>
</dbReference>
<dbReference type="PANTHER" id="PTHR45737:SF6">
    <property type="entry name" value="VON WILLEBRAND FACTOR A DOMAIN-CONTAINING PROTEIN 5A"/>
    <property type="match status" value="1"/>
</dbReference>
<protein>
    <submittedName>
        <fullName evidence="4">Uncharacterized protein</fullName>
    </submittedName>
</protein>
<feature type="signal peptide" evidence="1">
    <location>
        <begin position="1"/>
        <end position="19"/>
    </location>
</feature>
<evidence type="ECO:0000256" key="1">
    <source>
        <dbReference type="SAM" id="SignalP"/>
    </source>
</evidence>
<dbReference type="Proteomes" id="UP000770785">
    <property type="component" value="Unassembled WGS sequence"/>
</dbReference>
<gene>
    <name evidence="4" type="ORF">GGR27_001392</name>
</gene>
<dbReference type="Pfam" id="PF08487">
    <property type="entry name" value="VIT"/>
    <property type="match status" value="1"/>
</dbReference>
<dbReference type="PROSITE" id="PS50234">
    <property type="entry name" value="VWFA"/>
    <property type="match status" value="1"/>
</dbReference>
<reference evidence="4 5" key="1">
    <citation type="submission" date="2020-03" db="EMBL/GenBank/DDBJ databases">
        <title>Genomic Encyclopedia of Type Strains, Phase IV (KMG-IV): sequencing the most valuable type-strain genomes for metagenomic binning, comparative biology and taxonomic classification.</title>
        <authorList>
            <person name="Goeker M."/>
        </authorList>
    </citation>
    <scope>NUCLEOTIDE SEQUENCE [LARGE SCALE GENOMIC DNA]</scope>
    <source>
        <strain evidence="4 5">DSM 105096</strain>
    </source>
</reference>
<evidence type="ECO:0000259" key="3">
    <source>
        <dbReference type="PROSITE" id="PS51468"/>
    </source>
</evidence>
<comment type="caution">
    <text evidence="4">The sequence shown here is derived from an EMBL/GenBank/DDBJ whole genome shotgun (WGS) entry which is preliminary data.</text>
</comment>
<proteinExistence type="predicted"/>
<evidence type="ECO:0000313" key="5">
    <source>
        <dbReference type="Proteomes" id="UP000770785"/>
    </source>
</evidence>
<dbReference type="EMBL" id="JAATJH010000002">
    <property type="protein sequence ID" value="NJC25893.1"/>
    <property type="molecule type" value="Genomic_DNA"/>
</dbReference>
<dbReference type="PANTHER" id="PTHR45737">
    <property type="entry name" value="VON WILLEBRAND FACTOR A DOMAIN-CONTAINING PROTEIN 5A"/>
    <property type="match status" value="1"/>
</dbReference>
<dbReference type="RefSeq" id="WP_168036662.1">
    <property type="nucleotide sequence ID" value="NZ_JAATJH010000002.1"/>
</dbReference>
<accession>A0ABX0XAP0</accession>
<dbReference type="SMART" id="SM00609">
    <property type="entry name" value="VIT"/>
    <property type="match status" value="1"/>
</dbReference>
<dbReference type="PROSITE" id="PS51468">
    <property type="entry name" value="VIT"/>
    <property type="match status" value="1"/>
</dbReference>
<sequence>MKNLLLFLVLCLLGHFAFAQGTFEDPKTGSPYFELTEEGASFPLKATAANVDISGVIADVTVTQTYVNDGDNRLEATYVFPGSNNSAVYSMTMIVGNRRIKGEIQRKAEARETYEKAKEEGKRASLLEQHRPNVFQMNVANILPGDTVKVELKYTEVLVPTGGVYSFVYPTVVGPRYVSPEAAREAYTAQPYTKSGTPTYAFDLSVHLDAGMPISTVASPSHKVVNTRYGEAVSVELAGSESKGGNRDFVLDYNLQGKEIQTGMLVFEGADENYFLYMAQPPATVAEGDYPPREFIFVVDVSGSMNGFPLDVSKELLTNLVGQLRPVDRFNILLFAGASDVWSQESLSATPANLQAGLAFLQNARSGGGTQLLPALNVAYALPRSSTGLSRNIVIVTDGYVSVEPEAFDLIRNNLNQANVYSFGIGSGVNSHLIDGMARVGQGRPAYVLDPSDAEAEASRFQRYISEPVLTELSLDFGDKFDAYDVEPISIPDVSRERPLVVFGKYRGKAKGKMTLTGYGGYTGLAGTGGPTGLQSTTNTDEANYRKQTFTYNLKDAKNSERHAALGQLWARERIRRLDDYNDLTYGSDSTLIEEVTQLGLDYNLLTQYTSFVAVEEIIVADPNAPLETVKQPLPLPQNVAATAVGFDLGVLGVAGLPTTEVRWHWSIFALGGLILFLIGYRIVRRKGWPDFTGFGGPRDLLGLVLLCSLPLFTASCDRAQGNIQVAKIQAEGDARERNITFILGEDEGTNAYYTRAAEYFRWHPEEAGERVITDFRSLAEVHNFLARSRSLSGVQGAWEKIHIVAHGNQWTGLATKLAMNSAEPRVTSAQLAAWQPAGQLGRNVVNETTEIIIHGCSVGRDTALLLEFSRAFAGRGHRYPIVSASEDFTLFRKGIHGMERQYADFVYRARPLGDYPLPEVMATRFRRQHPEKRVDWDEALDNSRFSAELAPHLYQFNVPVKWTRVYPEQDAATEPTAEAQQRAWLENEAQLLRTLDKMGLAPQDFSWDFVAGDYALADGGSIPAVTASGVARLFCVLLPRDGGETEMVSLRYSRG</sequence>
<evidence type="ECO:0000313" key="4">
    <source>
        <dbReference type="EMBL" id="NJC25893.1"/>
    </source>
</evidence>
<dbReference type="Pfam" id="PF13768">
    <property type="entry name" value="VWA_3"/>
    <property type="match status" value="1"/>
</dbReference>
<feature type="domain" description="VIT" evidence="3">
    <location>
        <begin position="28"/>
        <end position="156"/>
    </location>
</feature>
<organism evidence="4 5">
    <name type="scientific">Neolewinella antarctica</name>
    <dbReference type="NCBI Taxonomy" id="442734"/>
    <lineage>
        <taxon>Bacteria</taxon>
        <taxon>Pseudomonadati</taxon>
        <taxon>Bacteroidota</taxon>
        <taxon>Saprospiria</taxon>
        <taxon>Saprospirales</taxon>
        <taxon>Lewinellaceae</taxon>
        <taxon>Neolewinella</taxon>
    </lineage>
</organism>
<name>A0ABX0XAP0_9BACT</name>
<feature type="domain" description="VWFA" evidence="2">
    <location>
        <begin position="294"/>
        <end position="473"/>
    </location>
</feature>
<evidence type="ECO:0000259" key="2">
    <source>
        <dbReference type="PROSITE" id="PS50234"/>
    </source>
</evidence>
<feature type="chain" id="PRO_5045617936" evidence="1">
    <location>
        <begin position="20"/>
        <end position="1056"/>
    </location>
</feature>
<dbReference type="SUPFAM" id="SSF53300">
    <property type="entry name" value="vWA-like"/>
    <property type="match status" value="1"/>
</dbReference>
<keyword evidence="5" id="KW-1185">Reference proteome</keyword>
<keyword evidence="1" id="KW-0732">Signal</keyword>
<dbReference type="SMART" id="SM00327">
    <property type="entry name" value="VWA"/>
    <property type="match status" value="1"/>
</dbReference>
<dbReference type="Gene3D" id="3.40.50.410">
    <property type="entry name" value="von Willebrand factor, type A domain"/>
    <property type="match status" value="1"/>
</dbReference>
<dbReference type="InterPro" id="IPR036465">
    <property type="entry name" value="vWFA_dom_sf"/>
</dbReference>
<dbReference type="InterPro" id="IPR013694">
    <property type="entry name" value="VIT"/>
</dbReference>